<dbReference type="FunCoup" id="A0A1Z5KDQ4">
    <property type="interactions" value="193"/>
</dbReference>
<proteinExistence type="inferred from homology"/>
<evidence type="ECO:0000259" key="10">
    <source>
        <dbReference type="SMART" id="SM00849"/>
    </source>
</evidence>
<dbReference type="HAMAP" id="MF_01374">
    <property type="entry name" value="Glyoxalase_2"/>
    <property type="match status" value="1"/>
</dbReference>
<dbReference type="PANTHER" id="PTHR43705">
    <property type="entry name" value="HYDROXYACYLGLUTATHIONE HYDROLASE"/>
    <property type="match status" value="1"/>
</dbReference>
<evidence type="ECO:0000256" key="8">
    <source>
        <dbReference type="ARBA" id="ARBA00022833"/>
    </source>
</evidence>
<dbReference type="CDD" id="cd07723">
    <property type="entry name" value="hydroxyacylglutathione_hydrolase_MBL-fold"/>
    <property type="match status" value="1"/>
</dbReference>
<dbReference type="SMART" id="SM00849">
    <property type="entry name" value="Lactamase_B"/>
    <property type="match status" value="1"/>
</dbReference>
<dbReference type="GO" id="GO:0019243">
    <property type="term" value="P:methylglyoxal catabolic process to D-lactate via S-lactoyl-glutathione"/>
    <property type="evidence" value="ECO:0007669"/>
    <property type="project" value="InterPro"/>
</dbReference>
<keyword evidence="12" id="KW-1185">Reference proteome</keyword>
<comment type="caution">
    <text evidence="11">The sequence shown here is derived from an EMBL/GenBank/DDBJ whole genome shotgun (WGS) entry which is preliminary data.</text>
</comment>
<dbReference type="InterPro" id="IPR032282">
    <property type="entry name" value="HAGH_C"/>
</dbReference>
<evidence type="ECO:0000256" key="7">
    <source>
        <dbReference type="ARBA" id="ARBA00022801"/>
    </source>
</evidence>
<dbReference type="PIRSF" id="PIRSF005457">
    <property type="entry name" value="Glx"/>
    <property type="match status" value="1"/>
</dbReference>
<comment type="cofactor">
    <cofactor evidence="2">
        <name>Zn(2+)</name>
        <dbReference type="ChEBI" id="CHEBI:29105"/>
    </cofactor>
</comment>
<evidence type="ECO:0000256" key="3">
    <source>
        <dbReference type="ARBA" id="ARBA00004963"/>
    </source>
</evidence>
<evidence type="ECO:0000313" key="12">
    <source>
        <dbReference type="Proteomes" id="UP000198406"/>
    </source>
</evidence>
<comment type="pathway">
    <text evidence="3">Secondary metabolite metabolism; methylglyoxal degradation; (R)-lactate from methylglyoxal: step 2/2.</text>
</comment>
<keyword evidence="6" id="KW-0479">Metal-binding</keyword>
<evidence type="ECO:0000256" key="1">
    <source>
        <dbReference type="ARBA" id="ARBA00001623"/>
    </source>
</evidence>
<dbReference type="AlphaFoldDB" id="A0A1Z5KDQ4"/>
<reference evidence="11 12" key="1">
    <citation type="journal article" date="2015" name="Plant Cell">
        <title>Oil accumulation by the oleaginous diatom Fistulifera solaris as revealed by the genome and transcriptome.</title>
        <authorList>
            <person name="Tanaka T."/>
            <person name="Maeda Y."/>
            <person name="Veluchamy A."/>
            <person name="Tanaka M."/>
            <person name="Abida H."/>
            <person name="Marechal E."/>
            <person name="Bowler C."/>
            <person name="Muto M."/>
            <person name="Sunaga Y."/>
            <person name="Tanaka M."/>
            <person name="Yoshino T."/>
            <person name="Taniguchi T."/>
            <person name="Fukuda Y."/>
            <person name="Nemoto M."/>
            <person name="Matsumoto M."/>
            <person name="Wong P.S."/>
            <person name="Aburatani S."/>
            <person name="Fujibuchi W."/>
        </authorList>
    </citation>
    <scope>NUCLEOTIDE SEQUENCE [LARGE SCALE GENOMIC DNA]</scope>
    <source>
        <strain evidence="11 12">JPCC DA0580</strain>
    </source>
</reference>
<comment type="similarity">
    <text evidence="4">Belongs to the metallo-beta-lactamase superfamily. Glyoxalase II family.</text>
</comment>
<evidence type="ECO:0000256" key="5">
    <source>
        <dbReference type="ARBA" id="ARBA00011917"/>
    </source>
</evidence>
<evidence type="ECO:0000256" key="4">
    <source>
        <dbReference type="ARBA" id="ARBA00006759"/>
    </source>
</evidence>
<keyword evidence="7 11" id="KW-0378">Hydrolase</keyword>
<dbReference type="Pfam" id="PF16123">
    <property type="entry name" value="HAGH_C"/>
    <property type="match status" value="1"/>
</dbReference>
<dbReference type="EC" id="3.1.2.6" evidence="5"/>
<dbReference type="PANTHER" id="PTHR43705:SF1">
    <property type="entry name" value="HYDROXYACYLGLUTATHIONE HYDROLASE GLOB"/>
    <property type="match status" value="1"/>
</dbReference>
<dbReference type="Pfam" id="PF00753">
    <property type="entry name" value="Lactamase_B"/>
    <property type="match status" value="1"/>
</dbReference>
<dbReference type="InterPro" id="IPR017782">
    <property type="entry name" value="Hydroxyacylglutathione_Hdrlase"/>
</dbReference>
<dbReference type="InterPro" id="IPR036866">
    <property type="entry name" value="RibonucZ/Hydroxyglut_hydro"/>
</dbReference>
<dbReference type="InterPro" id="IPR035680">
    <property type="entry name" value="Clx_II_MBL"/>
</dbReference>
<protein>
    <recommendedName>
        <fullName evidence="5">hydroxyacylglutathione hydrolase</fullName>
        <ecNumber evidence="5">3.1.2.6</ecNumber>
    </recommendedName>
    <alternativeName>
        <fullName evidence="9">Glyoxalase II</fullName>
    </alternativeName>
</protein>
<evidence type="ECO:0000256" key="6">
    <source>
        <dbReference type="ARBA" id="ARBA00022723"/>
    </source>
</evidence>
<dbReference type="InParanoid" id="A0A1Z5KDQ4"/>
<name>A0A1Z5KDQ4_FISSO</name>
<dbReference type="GO" id="GO:0004416">
    <property type="term" value="F:hydroxyacylglutathione hydrolase activity"/>
    <property type="evidence" value="ECO:0007669"/>
    <property type="project" value="UniProtKB-EC"/>
</dbReference>
<dbReference type="NCBIfam" id="TIGR03413">
    <property type="entry name" value="GSH_gloB"/>
    <property type="match status" value="1"/>
</dbReference>
<dbReference type="Proteomes" id="UP000198406">
    <property type="component" value="Unassembled WGS sequence"/>
</dbReference>
<dbReference type="OrthoDB" id="515692at2759"/>
<evidence type="ECO:0000256" key="9">
    <source>
        <dbReference type="ARBA" id="ARBA00031044"/>
    </source>
</evidence>
<dbReference type="GO" id="GO:0046872">
    <property type="term" value="F:metal ion binding"/>
    <property type="evidence" value="ECO:0007669"/>
    <property type="project" value="UniProtKB-KW"/>
</dbReference>
<comment type="catalytic activity">
    <reaction evidence="1">
        <text>an S-(2-hydroxyacyl)glutathione + H2O = a 2-hydroxy carboxylate + glutathione + H(+)</text>
        <dbReference type="Rhea" id="RHEA:21864"/>
        <dbReference type="ChEBI" id="CHEBI:15377"/>
        <dbReference type="ChEBI" id="CHEBI:15378"/>
        <dbReference type="ChEBI" id="CHEBI:57925"/>
        <dbReference type="ChEBI" id="CHEBI:58896"/>
        <dbReference type="ChEBI" id="CHEBI:71261"/>
        <dbReference type="EC" id="3.1.2.6"/>
    </reaction>
</comment>
<dbReference type="Gene3D" id="3.60.15.10">
    <property type="entry name" value="Ribonuclease Z/Hydroxyacylglutathione hydrolase-like"/>
    <property type="match status" value="1"/>
</dbReference>
<evidence type="ECO:0000256" key="2">
    <source>
        <dbReference type="ARBA" id="ARBA00001947"/>
    </source>
</evidence>
<accession>A0A1Z5KDQ4</accession>
<organism evidence="11 12">
    <name type="scientific">Fistulifera solaris</name>
    <name type="common">Oleaginous diatom</name>
    <dbReference type="NCBI Taxonomy" id="1519565"/>
    <lineage>
        <taxon>Eukaryota</taxon>
        <taxon>Sar</taxon>
        <taxon>Stramenopiles</taxon>
        <taxon>Ochrophyta</taxon>
        <taxon>Bacillariophyta</taxon>
        <taxon>Bacillariophyceae</taxon>
        <taxon>Bacillariophycidae</taxon>
        <taxon>Naviculales</taxon>
        <taxon>Naviculaceae</taxon>
        <taxon>Fistulifera</taxon>
    </lineage>
</organism>
<evidence type="ECO:0000313" key="11">
    <source>
        <dbReference type="EMBL" id="GAX24393.1"/>
    </source>
</evidence>
<dbReference type="InterPro" id="IPR050110">
    <property type="entry name" value="Glyoxalase_II_hydrolase"/>
</dbReference>
<keyword evidence="8" id="KW-0862">Zinc</keyword>
<dbReference type="InterPro" id="IPR001279">
    <property type="entry name" value="Metallo-B-lactamas"/>
</dbReference>
<dbReference type="SUPFAM" id="SSF56281">
    <property type="entry name" value="Metallo-hydrolase/oxidoreductase"/>
    <property type="match status" value="1"/>
</dbReference>
<sequence length="314" mass="34550">MHSVFSIQKKHRLFTQTAALLTLVSLRAPTHTSAFAPSSLLLPSVVTPLFLSTAATMPETLQVVQLPCLKDNYGYLLHDTTTGATAAIDTPEAGPYQAELRARGWTLTHIFNTHHHWDHTGGNLELKSSDVLIYGPATETIPGIDRPLRGEDEFEFGGSKVQVIDVGGHTKGHIAYYFPDERKVFVGDSLFALGCGKMFEGTPEQFWSSLKRLRNLPDETMVYCAHEYTQSNAKFAQSVEPGNAELLERVKVIAAQRARGQSTVPSSMGLEKRTNPFLRCDVSDELRANVGVRAGDSDAEAFAKVRQAKDTFRG</sequence>
<gene>
    <name evidence="11" type="ORF">FisN_4Lh528</name>
</gene>
<dbReference type="EMBL" id="BDSP01000207">
    <property type="protein sequence ID" value="GAX24393.1"/>
    <property type="molecule type" value="Genomic_DNA"/>
</dbReference>
<feature type="domain" description="Metallo-beta-lactamase" evidence="10">
    <location>
        <begin position="71"/>
        <end position="226"/>
    </location>
</feature>